<evidence type="ECO:0000256" key="1">
    <source>
        <dbReference type="ARBA" id="ARBA00010240"/>
    </source>
</evidence>
<feature type="short sequence motif" description="GXGXXG" evidence="7">
    <location>
        <begin position="28"/>
        <end position="33"/>
    </location>
</feature>
<evidence type="ECO:0000313" key="11">
    <source>
        <dbReference type="Proteomes" id="UP000007305"/>
    </source>
</evidence>
<proteinExistence type="evidence at protein level"/>
<organism evidence="10 11">
    <name type="scientific">Zea mays</name>
    <name type="common">Maize</name>
    <dbReference type="NCBI Taxonomy" id="4577"/>
    <lineage>
        <taxon>Eukaryota</taxon>
        <taxon>Viridiplantae</taxon>
        <taxon>Streptophyta</taxon>
        <taxon>Embryophyta</taxon>
        <taxon>Tracheophyta</taxon>
        <taxon>Spermatophyta</taxon>
        <taxon>Magnoliopsida</taxon>
        <taxon>Liliopsida</taxon>
        <taxon>Poales</taxon>
        <taxon>Poaceae</taxon>
        <taxon>PACMAD clade</taxon>
        <taxon>Panicoideae</taxon>
        <taxon>Andropogonodae</taxon>
        <taxon>Andropogoneae</taxon>
        <taxon>Tripsacinae</taxon>
        <taxon>Zea</taxon>
    </lineage>
</organism>
<dbReference type="FunCoup" id="A0A804LUW2">
    <property type="interactions" value="10"/>
</dbReference>
<evidence type="ECO:0000256" key="2">
    <source>
        <dbReference type="ARBA" id="ARBA00022801"/>
    </source>
</evidence>
<keyword evidence="12" id="KW-1267">Proteomics identification</keyword>
<dbReference type="GO" id="GO:0006952">
    <property type="term" value="P:defense response"/>
    <property type="evidence" value="ECO:0007669"/>
    <property type="project" value="UniProtKB-KW"/>
</dbReference>
<dbReference type="RefSeq" id="XP_008664528.1">
    <property type="nucleotide sequence ID" value="XM_008666306.2"/>
</dbReference>
<feature type="short sequence motif" description="DGA/G" evidence="7">
    <location>
        <begin position="221"/>
        <end position="223"/>
    </location>
</feature>
<keyword evidence="4 7" id="KW-0442">Lipid degradation</keyword>
<protein>
    <recommendedName>
        <fullName evidence="8">Patatin</fullName>
        <ecNumber evidence="8">3.1.1.-</ecNumber>
    </recommendedName>
</protein>
<sequence>MASASSAQGAHETDPEKVKLVTVLSIDGGGVRGIIPATILAFLEEKLQELDGPDARIADYFDVVAGTSTGGLLAAMLTAPGQDHDGRRRPLFDAKDLAQFYIDHSPKIFPQKNWILSKIAGTLRMVRGPKYDGKYLHGLLRQHLGDMRLDKALTNVVIPTFDIALLQPTIFSSFELKRRPSKNALLADICISTSAAPTFFPAHYFETEDGDGRTRAFNLVDGGLAANNPTLCAMGQVSKDIILGDDDFFPVKPADYGKFMVISVGCGSNRDRRYSAKAAAKWGIFNWLIKDGTAPIIDMFNSASADMVDIHLCVLFRALHSSENYLRIQYDQLTGSAGSIDDCSKENMDKLVQIGKDLLSQNVSRVDLETGKNMDVPSAGTNAEQLAKFAKQLSDERRRRQKLSK</sequence>
<dbReference type="KEGG" id="zma:103643155"/>
<dbReference type="GO" id="GO:0004620">
    <property type="term" value="F:phospholipase activity"/>
    <property type="evidence" value="ECO:0000318"/>
    <property type="project" value="GO_Central"/>
</dbReference>
<keyword evidence="3" id="KW-0611">Plant defense</keyword>
<dbReference type="Gramene" id="Zm00001eb038290_T001">
    <property type="protein sequence ID" value="Zm00001eb038290_P001"/>
    <property type="gene ID" value="Zm00001eb038290"/>
</dbReference>
<keyword evidence="2 7" id="KW-0378">Hydrolase</keyword>
<dbReference type="PROSITE" id="PS51635">
    <property type="entry name" value="PNPLA"/>
    <property type="match status" value="1"/>
</dbReference>
<dbReference type="SUPFAM" id="SSF52151">
    <property type="entry name" value="FabD/lysophospholipase-like"/>
    <property type="match status" value="1"/>
</dbReference>
<evidence type="ECO:0000256" key="4">
    <source>
        <dbReference type="ARBA" id="ARBA00022963"/>
    </source>
</evidence>
<comment type="domain">
    <text evidence="8">The nitrogen atoms of the two glycine residues in the GGXR motif define the oxyanion hole, and stabilize the oxyanion that forms during the nucleophilic attack by the catalytic serine during substrate cleavage.</text>
</comment>
<dbReference type="InterPro" id="IPR016035">
    <property type="entry name" value="Acyl_Trfase/lysoPLipase"/>
</dbReference>
<dbReference type="GO" id="GO:0047372">
    <property type="term" value="F:monoacylglycerol lipase activity"/>
    <property type="evidence" value="ECO:0000318"/>
    <property type="project" value="GO_Central"/>
</dbReference>
<evidence type="ECO:0000313" key="10">
    <source>
        <dbReference type="EnsemblPlants" id="Zm00001eb038290_P001"/>
    </source>
</evidence>
<dbReference type="InParanoid" id="A0A804LUW2"/>
<reference evidence="10" key="3">
    <citation type="submission" date="2021-05" db="UniProtKB">
        <authorList>
            <consortium name="EnsemblPlants"/>
        </authorList>
    </citation>
    <scope>IDENTIFICATION</scope>
    <source>
        <strain evidence="10">cv. B73</strain>
    </source>
</reference>
<evidence type="ECO:0000256" key="8">
    <source>
        <dbReference type="RuleBase" id="RU361262"/>
    </source>
</evidence>
<comment type="similarity">
    <text evidence="1 8">Belongs to the patatin family.</text>
</comment>
<comment type="function">
    <text evidence="8">Lipolytic acyl hydrolase (LAH).</text>
</comment>
<evidence type="ECO:0000256" key="7">
    <source>
        <dbReference type="PROSITE-ProRule" id="PRU01161"/>
    </source>
</evidence>
<evidence type="ECO:0000256" key="3">
    <source>
        <dbReference type="ARBA" id="ARBA00022821"/>
    </source>
</evidence>
<name>A0A804LUW2_MAIZE</name>
<keyword evidence="5 7" id="KW-0443">Lipid metabolism</keyword>
<evidence type="ECO:0000256" key="5">
    <source>
        <dbReference type="ARBA" id="ARBA00023098"/>
    </source>
</evidence>
<evidence type="ECO:0000259" key="9">
    <source>
        <dbReference type="PROSITE" id="PS51635"/>
    </source>
</evidence>
<dbReference type="EC" id="3.1.1.-" evidence="8"/>
<dbReference type="PANTHER" id="PTHR32176:SF26">
    <property type="entry name" value="PATATIN-LIKE PROTEIN 2"/>
    <property type="match status" value="1"/>
</dbReference>
<feature type="domain" description="PNPLA" evidence="9">
    <location>
        <begin position="24"/>
        <end position="234"/>
    </location>
</feature>
<comment type="function">
    <text evidence="6">Possesses non-specific lipolytic acyl hydrolase (LAH) activity. Hydrolyzes phospholipids as well as galactolipids. May play a role in disease resistance.</text>
</comment>
<accession>A0A804LUW2</accession>
<dbReference type="Pfam" id="PF01734">
    <property type="entry name" value="Patatin"/>
    <property type="match status" value="1"/>
</dbReference>
<feature type="active site" description="Nucleophile" evidence="7">
    <location>
        <position position="68"/>
    </location>
</feature>
<feature type="short sequence motif" description="GXSXG" evidence="7">
    <location>
        <begin position="66"/>
        <end position="70"/>
    </location>
</feature>
<dbReference type="CDD" id="cd07214">
    <property type="entry name" value="Pat17_isozyme_like"/>
    <property type="match status" value="1"/>
</dbReference>
<evidence type="ECO:0000256" key="6">
    <source>
        <dbReference type="ARBA" id="ARBA00025642"/>
    </source>
</evidence>
<reference evidence="10" key="2">
    <citation type="submission" date="2019-07" db="EMBL/GenBank/DDBJ databases">
        <authorList>
            <person name="Seetharam A."/>
            <person name="Woodhouse M."/>
            <person name="Cannon E."/>
        </authorList>
    </citation>
    <scope>NUCLEOTIDE SEQUENCE [LARGE SCALE GENOMIC DNA]</scope>
    <source>
        <strain evidence="10">cv. B73</strain>
    </source>
</reference>
<evidence type="ECO:0007829" key="12">
    <source>
        <dbReference type="PeptideAtlas" id="A0A804LUW2"/>
    </source>
</evidence>
<dbReference type="InterPro" id="IPR002641">
    <property type="entry name" value="PNPLA_dom"/>
</dbReference>
<dbReference type="EnsemblPlants" id="Zm00001eb038290_T001">
    <property type="protein sequence ID" value="Zm00001eb038290_P001"/>
    <property type="gene ID" value="Zm00001eb038290"/>
</dbReference>
<dbReference type="PANTHER" id="PTHR32176">
    <property type="entry name" value="XYLOSE ISOMERASE"/>
    <property type="match status" value="1"/>
</dbReference>
<dbReference type="GeneID" id="103643155"/>
<reference evidence="11" key="1">
    <citation type="submission" date="2015-12" db="EMBL/GenBank/DDBJ databases">
        <title>Update maize B73 reference genome by single molecule sequencing technologies.</title>
        <authorList>
            <consortium name="Maize Genome Sequencing Project"/>
            <person name="Ware D."/>
        </authorList>
    </citation>
    <scope>NUCLEOTIDE SEQUENCE [LARGE SCALE GENOMIC DNA]</scope>
    <source>
        <strain evidence="11">cv. B73</strain>
    </source>
</reference>
<feature type="active site" description="Proton acceptor" evidence="7">
    <location>
        <position position="221"/>
    </location>
</feature>
<dbReference type="OrthoDB" id="1658288at2759"/>
<keyword evidence="11" id="KW-1185">Reference proteome</keyword>
<gene>
    <name evidence="10" type="primary">LOC103643155</name>
</gene>
<dbReference type="Gene3D" id="3.40.1090.10">
    <property type="entry name" value="Cytosolic phospholipase A2 catalytic domain"/>
    <property type="match status" value="1"/>
</dbReference>
<dbReference type="FunFam" id="3.40.1090.10:FF:000005">
    <property type="entry name" value="Patatin"/>
    <property type="match status" value="1"/>
</dbReference>
<dbReference type="Proteomes" id="UP000007305">
    <property type="component" value="Chromosome 1"/>
</dbReference>
<dbReference type="AlphaFoldDB" id="A0A804LUW2"/>
<dbReference type="GO" id="GO:0016042">
    <property type="term" value="P:lipid catabolic process"/>
    <property type="evidence" value="ECO:0007669"/>
    <property type="project" value="UniProtKB-UniRule"/>
</dbReference>